<name>A0A7W0CNG6_9ACTN</name>
<protein>
    <recommendedName>
        <fullName evidence="5">DUF3159 domain-containing protein</fullName>
    </recommendedName>
</protein>
<feature type="transmembrane region" description="Helical" evidence="2">
    <location>
        <begin position="171"/>
        <end position="193"/>
    </location>
</feature>
<evidence type="ECO:0000256" key="2">
    <source>
        <dbReference type="SAM" id="Phobius"/>
    </source>
</evidence>
<organism evidence="3 4">
    <name type="scientific">Nonomuraea soli</name>
    <dbReference type="NCBI Taxonomy" id="1032476"/>
    <lineage>
        <taxon>Bacteria</taxon>
        <taxon>Bacillati</taxon>
        <taxon>Actinomycetota</taxon>
        <taxon>Actinomycetes</taxon>
        <taxon>Streptosporangiales</taxon>
        <taxon>Streptosporangiaceae</taxon>
        <taxon>Nonomuraea</taxon>
    </lineage>
</organism>
<dbReference type="RefSeq" id="WP_181613202.1">
    <property type="nucleotide sequence ID" value="NZ_BAABAM010000004.1"/>
</dbReference>
<keyword evidence="2" id="KW-0812">Transmembrane</keyword>
<keyword evidence="4" id="KW-1185">Reference proteome</keyword>
<comment type="caution">
    <text evidence="3">The sequence shown here is derived from an EMBL/GenBank/DDBJ whole genome shotgun (WGS) entry which is preliminary data.</text>
</comment>
<sequence>MSETRAEANAPGDEERVSPAAEPEAVETVEAAVRRQLGKALGGKRGVIEAAIPTLTFTLAWLITEELKLSLYISGAVVVALLIVRVLQRSTVQFVLNSAFGIAIAAVFVAKSGNAADIALPGLIINAAYAVVMFISIITRWPVMGFLVGTMAEDPLSWRKDPGIVKLCTKLTWLLMAPNLVRLAVQVPLYAAIKMGLLSQEWVVAQLGLKYAMGWPLQIASFAAMGWVLARGRTPVSSPAA</sequence>
<feature type="transmembrane region" description="Helical" evidence="2">
    <location>
        <begin position="123"/>
        <end position="150"/>
    </location>
</feature>
<feature type="region of interest" description="Disordered" evidence="1">
    <location>
        <begin position="1"/>
        <end position="23"/>
    </location>
</feature>
<dbReference type="AlphaFoldDB" id="A0A7W0CNG6"/>
<evidence type="ECO:0008006" key="5">
    <source>
        <dbReference type="Google" id="ProtNLM"/>
    </source>
</evidence>
<feature type="transmembrane region" description="Helical" evidence="2">
    <location>
        <begin position="94"/>
        <end position="111"/>
    </location>
</feature>
<evidence type="ECO:0000313" key="4">
    <source>
        <dbReference type="Proteomes" id="UP000530928"/>
    </source>
</evidence>
<dbReference type="Pfam" id="PF11361">
    <property type="entry name" value="DUF3159"/>
    <property type="match status" value="1"/>
</dbReference>
<accession>A0A7W0CNG6</accession>
<dbReference type="InterPro" id="IPR016566">
    <property type="entry name" value="UCP010219"/>
</dbReference>
<dbReference type="EMBL" id="JACDUR010000006">
    <property type="protein sequence ID" value="MBA2894433.1"/>
    <property type="molecule type" value="Genomic_DNA"/>
</dbReference>
<gene>
    <name evidence="3" type="ORF">HNR30_005805</name>
</gene>
<keyword evidence="2" id="KW-0472">Membrane</keyword>
<feature type="transmembrane region" description="Helical" evidence="2">
    <location>
        <begin position="46"/>
        <end position="63"/>
    </location>
</feature>
<evidence type="ECO:0000256" key="1">
    <source>
        <dbReference type="SAM" id="MobiDB-lite"/>
    </source>
</evidence>
<feature type="transmembrane region" description="Helical" evidence="2">
    <location>
        <begin position="69"/>
        <end position="87"/>
    </location>
</feature>
<reference evidence="3 4" key="1">
    <citation type="submission" date="2020-07" db="EMBL/GenBank/DDBJ databases">
        <title>Genomic Encyclopedia of Type Strains, Phase IV (KMG-IV): sequencing the most valuable type-strain genomes for metagenomic binning, comparative biology and taxonomic classification.</title>
        <authorList>
            <person name="Goeker M."/>
        </authorList>
    </citation>
    <scope>NUCLEOTIDE SEQUENCE [LARGE SCALE GENOMIC DNA]</scope>
    <source>
        <strain evidence="3 4">DSM 45533</strain>
    </source>
</reference>
<proteinExistence type="predicted"/>
<evidence type="ECO:0000313" key="3">
    <source>
        <dbReference type="EMBL" id="MBA2894433.1"/>
    </source>
</evidence>
<feature type="transmembrane region" description="Helical" evidence="2">
    <location>
        <begin position="213"/>
        <end position="230"/>
    </location>
</feature>
<keyword evidence="2" id="KW-1133">Transmembrane helix</keyword>
<dbReference type="Proteomes" id="UP000530928">
    <property type="component" value="Unassembled WGS sequence"/>
</dbReference>